<dbReference type="RefSeq" id="WP_110887965.1">
    <property type="nucleotide sequence ID" value="NZ_QJSX01000014.1"/>
</dbReference>
<evidence type="ECO:0000313" key="1">
    <source>
        <dbReference type="EMBL" id="PYE51948.1"/>
    </source>
</evidence>
<reference evidence="1 2" key="1">
    <citation type="submission" date="2018-06" db="EMBL/GenBank/DDBJ databases">
        <title>Genomic Encyclopedia of Type Strains, Phase IV (KMG-IV): sequencing the most valuable type-strain genomes for metagenomic binning, comparative biology and taxonomic classification.</title>
        <authorList>
            <person name="Goeker M."/>
        </authorList>
    </citation>
    <scope>NUCLEOTIDE SEQUENCE [LARGE SCALE GENOMIC DNA]</scope>
    <source>
        <strain evidence="1 2">DSM 18048</strain>
    </source>
</reference>
<accession>A0A318S4G2</accession>
<evidence type="ECO:0000313" key="2">
    <source>
        <dbReference type="Proteomes" id="UP000248326"/>
    </source>
</evidence>
<dbReference type="AlphaFoldDB" id="A0A318S4G2"/>
<gene>
    <name evidence="1" type="ORF">DES52_114149</name>
</gene>
<dbReference type="EMBL" id="QJSX01000014">
    <property type="protein sequence ID" value="PYE51948.1"/>
    <property type="molecule type" value="Genomic_DNA"/>
</dbReference>
<sequence length="73" mass="7843">MLDNPDEVIELPVGDVTLSGFIMRDDLLRIERGERVTVLIYHAVGAGVELGTLRAVFEDGGLKSGPVPHDLAS</sequence>
<keyword evidence="2" id="KW-1185">Reference proteome</keyword>
<organism evidence="1 2">
    <name type="scientific">Deinococcus yavapaiensis KR-236</name>
    <dbReference type="NCBI Taxonomy" id="694435"/>
    <lineage>
        <taxon>Bacteria</taxon>
        <taxon>Thermotogati</taxon>
        <taxon>Deinococcota</taxon>
        <taxon>Deinococci</taxon>
        <taxon>Deinococcales</taxon>
        <taxon>Deinococcaceae</taxon>
        <taxon>Deinococcus</taxon>
    </lineage>
</organism>
<dbReference type="Proteomes" id="UP000248326">
    <property type="component" value="Unassembled WGS sequence"/>
</dbReference>
<protein>
    <submittedName>
        <fullName evidence="1">Uncharacterized protein</fullName>
    </submittedName>
</protein>
<name>A0A318S4G2_9DEIO</name>
<proteinExistence type="predicted"/>
<comment type="caution">
    <text evidence="1">The sequence shown here is derived from an EMBL/GenBank/DDBJ whole genome shotgun (WGS) entry which is preliminary data.</text>
</comment>